<keyword evidence="4 11" id="KW-0021">Allosteric enzyme</keyword>
<dbReference type="InterPro" id="IPR005765">
    <property type="entry name" value="UPRT"/>
</dbReference>
<feature type="domain" description="Phosphoribosyltransferase" evidence="12">
    <location>
        <begin position="9"/>
        <end position="216"/>
    </location>
</feature>
<dbReference type="InterPro" id="IPR000836">
    <property type="entry name" value="PRTase_dom"/>
</dbReference>
<feature type="binding site" evidence="11">
    <location>
        <begin position="207"/>
        <end position="209"/>
    </location>
    <ligand>
        <name>uracil</name>
        <dbReference type="ChEBI" id="CHEBI:17568"/>
    </ligand>
</feature>
<name>A0ABR9VVE4_9SYNC</name>
<evidence type="ECO:0000256" key="1">
    <source>
        <dbReference type="ARBA" id="ARBA00005180"/>
    </source>
</evidence>
<evidence type="ECO:0000256" key="7">
    <source>
        <dbReference type="ARBA" id="ARBA00022741"/>
    </source>
</evidence>
<feature type="binding site" evidence="11">
    <location>
        <position position="208"/>
    </location>
    <ligand>
        <name>5-phospho-alpha-D-ribose 1-diphosphate</name>
        <dbReference type="ChEBI" id="CHEBI:58017"/>
    </ligand>
</feature>
<comment type="activity regulation">
    <text evidence="11">Allosterically activated by GTP.</text>
</comment>
<evidence type="ECO:0000256" key="2">
    <source>
        <dbReference type="ARBA" id="ARBA00009516"/>
    </source>
</evidence>
<evidence type="ECO:0000313" key="13">
    <source>
        <dbReference type="EMBL" id="MBE9255316.1"/>
    </source>
</evidence>
<feature type="binding site" evidence="11">
    <location>
        <position position="84"/>
    </location>
    <ligand>
        <name>5-phospho-alpha-D-ribose 1-diphosphate</name>
        <dbReference type="ChEBI" id="CHEBI:58017"/>
    </ligand>
</feature>
<keyword evidence="9 11" id="KW-0342">GTP-binding</keyword>
<feature type="binding site" evidence="11">
    <location>
        <position position="109"/>
    </location>
    <ligand>
        <name>5-phospho-alpha-D-ribose 1-diphosphate</name>
        <dbReference type="ChEBI" id="CHEBI:58017"/>
    </ligand>
</feature>
<sequence>MASQLRVYVPEHPLIKHWLGVARDENTPPVLFKTAMAELGRWLTYEAGRYWLPTVDTEVTTPLAIAKASLIDPQIPFVIVPILRAGLGLLEGAQGLLPLAKIYHLGLVRNETTLEPSLYLNKLPEQFAPGTHLLLLDPMLATGNTIMAALDLLMARGIDANLIRLVSVVAAPSALQKLSNAHPHLTIYTAMIDEQLNDRGYIVPGLGDAGDRCFGT</sequence>
<evidence type="ECO:0000256" key="5">
    <source>
        <dbReference type="ARBA" id="ARBA00022676"/>
    </source>
</evidence>
<evidence type="ECO:0000259" key="12">
    <source>
        <dbReference type="Pfam" id="PF14681"/>
    </source>
</evidence>
<keyword evidence="8 11" id="KW-0460">Magnesium</keyword>
<dbReference type="PANTHER" id="PTHR32315">
    <property type="entry name" value="ADENINE PHOSPHORIBOSYLTRANSFERASE"/>
    <property type="match status" value="1"/>
</dbReference>
<organism evidence="13 14">
    <name type="scientific">Synechocystis salina LEGE 00031</name>
    <dbReference type="NCBI Taxonomy" id="1828736"/>
    <lineage>
        <taxon>Bacteria</taxon>
        <taxon>Bacillati</taxon>
        <taxon>Cyanobacteriota</taxon>
        <taxon>Cyanophyceae</taxon>
        <taxon>Synechococcales</taxon>
        <taxon>Merismopediaceae</taxon>
        <taxon>Synechocystis</taxon>
    </lineage>
</organism>
<dbReference type="RefSeq" id="WP_194020721.1">
    <property type="nucleotide sequence ID" value="NZ_JADEVV010000058.1"/>
</dbReference>
<dbReference type="PANTHER" id="PTHR32315:SF4">
    <property type="entry name" value="URACIL PHOSPHORIBOSYLTRANSFERASE, CHLOROPLASTIC"/>
    <property type="match status" value="1"/>
</dbReference>
<evidence type="ECO:0000256" key="6">
    <source>
        <dbReference type="ARBA" id="ARBA00022679"/>
    </source>
</evidence>
<evidence type="ECO:0000256" key="8">
    <source>
        <dbReference type="ARBA" id="ARBA00022842"/>
    </source>
</evidence>
<keyword evidence="14" id="KW-1185">Reference proteome</keyword>
<reference evidence="13 14" key="1">
    <citation type="submission" date="2020-10" db="EMBL/GenBank/DDBJ databases">
        <authorList>
            <person name="Castelo-Branco R."/>
            <person name="Eusebio N."/>
            <person name="Adriana R."/>
            <person name="Vieira A."/>
            <person name="Brugerolle De Fraissinette N."/>
            <person name="Rezende De Castro R."/>
            <person name="Schneider M.P."/>
            <person name="Vasconcelos V."/>
            <person name="Leao P.N."/>
        </authorList>
    </citation>
    <scope>NUCLEOTIDE SEQUENCE [LARGE SCALE GENOMIC DNA]</scope>
    <source>
        <strain evidence="13 14">LEGE 00031</strain>
    </source>
</reference>
<dbReference type="SUPFAM" id="SSF53271">
    <property type="entry name" value="PRTase-like"/>
    <property type="match status" value="1"/>
</dbReference>
<comment type="pathway">
    <text evidence="1 11">Pyrimidine metabolism; UMP biosynthesis via salvage pathway; UMP from uracil: step 1/1.</text>
</comment>
<evidence type="ECO:0000256" key="11">
    <source>
        <dbReference type="HAMAP-Rule" id="MF_01218"/>
    </source>
</evidence>
<proteinExistence type="inferred from homology"/>
<comment type="cofactor">
    <cofactor evidence="11">
        <name>Mg(2+)</name>
        <dbReference type="ChEBI" id="CHEBI:18420"/>
    </cofactor>
    <text evidence="11">Binds 1 Mg(2+) ion per subunit. The magnesium is bound as Mg-PRPP.</text>
</comment>
<dbReference type="Pfam" id="PF14681">
    <property type="entry name" value="UPRTase"/>
    <property type="match status" value="1"/>
</dbReference>
<evidence type="ECO:0000256" key="9">
    <source>
        <dbReference type="ARBA" id="ARBA00023134"/>
    </source>
</evidence>
<dbReference type="Proteomes" id="UP000658720">
    <property type="component" value="Unassembled WGS sequence"/>
</dbReference>
<evidence type="ECO:0000313" key="14">
    <source>
        <dbReference type="Proteomes" id="UP000658720"/>
    </source>
</evidence>
<gene>
    <name evidence="11 13" type="primary">upp</name>
    <name evidence="13" type="ORF">IQ217_16030</name>
</gene>
<dbReference type="InterPro" id="IPR050054">
    <property type="entry name" value="UPRTase/APRTase"/>
</dbReference>
<evidence type="ECO:0000256" key="3">
    <source>
        <dbReference type="ARBA" id="ARBA00011894"/>
    </source>
</evidence>
<protein>
    <recommendedName>
        <fullName evidence="3 11">Uracil phosphoribosyltransferase</fullName>
        <ecNumber evidence="3 11">2.4.2.9</ecNumber>
    </recommendedName>
    <alternativeName>
        <fullName evidence="10 11">UMP pyrophosphorylase</fullName>
    </alternativeName>
    <alternativeName>
        <fullName evidence="11">UPRTase</fullName>
    </alternativeName>
</protein>
<dbReference type="Gene3D" id="3.40.50.2020">
    <property type="match status" value="1"/>
</dbReference>
<comment type="caution">
    <text evidence="13">The sequence shown here is derived from an EMBL/GenBank/DDBJ whole genome shotgun (WGS) entry which is preliminary data.</text>
</comment>
<dbReference type="InterPro" id="IPR029057">
    <property type="entry name" value="PRTase-like"/>
</dbReference>
<comment type="similarity">
    <text evidence="2 11">Belongs to the UPRTase family.</text>
</comment>
<keyword evidence="6 11" id="KW-0808">Transferase</keyword>
<keyword evidence="5 11" id="KW-0328">Glycosyltransferase</keyword>
<dbReference type="CDD" id="cd06223">
    <property type="entry name" value="PRTases_typeI"/>
    <property type="match status" value="1"/>
</dbReference>
<keyword evidence="7 11" id="KW-0547">Nucleotide-binding</keyword>
<dbReference type="HAMAP" id="MF_01218_B">
    <property type="entry name" value="Upp_B"/>
    <property type="match status" value="1"/>
</dbReference>
<evidence type="ECO:0000256" key="10">
    <source>
        <dbReference type="ARBA" id="ARBA00031082"/>
    </source>
</evidence>
<accession>A0ABR9VVE4</accession>
<comment type="catalytic activity">
    <reaction evidence="11">
        <text>UMP + diphosphate = 5-phospho-alpha-D-ribose 1-diphosphate + uracil</text>
        <dbReference type="Rhea" id="RHEA:13017"/>
        <dbReference type="ChEBI" id="CHEBI:17568"/>
        <dbReference type="ChEBI" id="CHEBI:33019"/>
        <dbReference type="ChEBI" id="CHEBI:57865"/>
        <dbReference type="ChEBI" id="CHEBI:58017"/>
        <dbReference type="EC" id="2.4.2.9"/>
    </reaction>
</comment>
<dbReference type="EC" id="2.4.2.9" evidence="3 11"/>
<dbReference type="GO" id="GO:0004845">
    <property type="term" value="F:uracil phosphoribosyltransferase activity"/>
    <property type="evidence" value="ECO:0007669"/>
    <property type="project" value="UniProtKB-EC"/>
</dbReference>
<dbReference type="NCBIfam" id="NF001097">
    <property type="entry name" value="PRK00129.1"/>
    <property type="match status" value="1"/>
</dbReference>
<dbReference type="NCBIfam" id="TIGR01091">
    <property type="entry name" value="upp"/>
    <property type="match status" value="1"/>
</dbReference>
<comment type="function">
    <text evidence="11">Catalyzes the conversion of uracil and 5-phospho-alpha-D-ribose 1-diphosphate (PRPP) to UMP and diphosphate.</text>
</comment>
<dbReference type="EMBL" id="JADEVV010000058">
    <property type="protein sequence ID" value="MBE9255316.1"/>
    <property type="molecule type" value="Genomic_DNA"/>
</dbReference>
<evidence type="ECO:0000256" key="4">
    <source>
        <dbReference type="ARBA" id="ARBA00022533"/>
    </source>
</evidence>
<feature type="binding site" evidence="11">
    <location>
        <position position="202"/>
    </location>
    <ligand>
        <name>uracil</name>
        <dbReference type="ChEBI" id="CHEBI:17568"/>
    </ligand>
</feature>
<dbReference type="InterPro" id="IPR034332">
    <property type="entry name" value="Upp_B"/>
</dbReference>
<feature type="binding site" evidence="11">
    <location>
        <begin position="137"/>
        <end position="145"/>
    </location>
    <ligand>
        <name>5-phospho-alpha-D-ribose 1-diphosphate</name>
        <dbReference type="ChEBI" id="CHEBI:58017"/>
    </ligand>
</feature>